<dbReference type="Gene3D" id="1.10.1790.20">
    <property type="match status" value="1"/>
</dbReference>
<dbReference type="InterPro" id="IPR007066">
    <property type="entry name" value="RNA_pol_Rpb1_3"/>
</dbReference>
<evidence type="ECO:0000256" key="2">
    <source>
        <dbReference type="ARBA" id="ARBA00022679"/>
    </source>
</evidence>
<dbReference type="InterPro" id="IPR042102">
    <property type="entry name" value="RNA_pol_Rpb1_3_sf"/>
</dbReference>
<dbReference type="Gene3D" id="2.40.50.100">
    <property type="match status" value="1"/>
</dbReference>
<dbReference type="InterPro" id="IPR000722">
    <property type="entry name" value="RNA_pol_asu"/>
</dbReference>
<evidence type="ECO:0000313" key="10">
    <source>
        <dbReference type="Proteomes" id="UP000229707"/>
    </source>
</evidence>
<name>A0ABX4MFW2_9HYPH</name>
<keyword evidence="5 7" id="KW-0804">Transcription</keyword>
<proteinExistence type="inferred from homology"/>
<comment type="catalytic activity">
    <reaction evidence="6 7">
        <text>RNA(n) + a ribonucleoside 5'-triphosphate = RNA(n+1) + diphosphate</text>
        <dbReference type="Rhea" id="RHEA:21248"/>
        <dbReference type="Rhea" id="RHEA-COMP:14527"/>
        <dbReference type="Rhea" id="RHEA-COMP:17342"/>
        <dbReference type="ChEBI" id="CHEBI:33019"/>
        <dbReference type="ChEBI" id="CHEBI:61557"/>
        <dbReference type="ChEBI" id="CHEBI:140395"/>
        <dbReference type="EC" id="2.7.7.6"/>
    </reaction>
</comment>
<dbReference type="Gene3D" id="1.10.132.30">
    <property type="match status" value="1"/>
</dbReference>
<dbReference type="SUPFAM" id="SSF64484">
    <property type="entry name" value="beta and beta-prime subunits of DNA dependent RNA-polymerase"/>
    <property type="match status" value="1"/>
</dbReference>
<sequence>MASPETIMSYSYGEVTQTKMFDVKTKKPIEGGLYCERIFGSLNCRDRAIGQRSGRDGFIETFQRSRFGHIQLAVPVVHTWFYRTDPDVLATLIGKPISILKEIVSCDMHLIYKSTSQGHNVGQLIRTNDYLRLCNGVDNTVVLSGGKAILELLSNVNIKQICDKLETRCSSETSVEAVNKLRGKIELIRGLGCNGIKPDWMVLCILPVLPAELRPIIELGEENISTNTSDIYRNILMASDDVLAKLDSIGKGKHVGFEEYMVSLKNLQGSVDMLFGSTDVSDYRSSYNNLGLRGLTTVLKGKKGRFRGALLGRRVDYSGRSVIVPEPSLNLNECQIPKVIAFKLFEPFILSKLMSIFSINSEWLARHTLKTNPDLNERLIGDILKHCPVLLNRAPTLHKLNIQAFWVKLTNKRTIGLHPLTCAGFNADFDGDQMAVHVPLSMEARLEAVLLMFPSNNILHPAHGNPTFLPTKDMILGLYYLSLVSSEESDICFGNYSEVVKALSNEKIKLHSNVRFNLKVNGIMNVVKTTPGRLLISEIIPTKCNIIYDVSMSELTRTEVYHLIEFVYKVCDDETGIKFCERLMHLGFKYATLSGISLAYQELIPSSSKSNILVKMNRSCDDFIKGRNTDVDKSQDYGGCWSGYKMALEQIYLDVDDNIRGSGVNQTSFQMMINSGARGTLSQARQIIGARGPILGFDDEISNKPVFGSYIGGLSLFEFYKLTFTSRKGMVITALNTSSSGYLTRKLVEVSREYVVRQTDCHTDIGIDVGVCDDYRLMRDRIMGRILLDAVMIDNKCILSSNELITDENIHKLLKHSGTSIKIRSPITCLTQNGVCKMCYGLSLNTNTFPPLGESVGILASQSIGEPGTQLTLRTFHGLTSSEKEEDIKPIDRCLTTPCSGFVKIINIACVYSSSGDIIVTNTRCFIIIFGINFKQRINIKRGMKLTTRNNTFIRTGDVIGIQYPDYNCLISLVEGRTLFENVIVNVNAIVIPKTDTNSKKYWFDLRNNTPWLKPIIIRVGNLKFVCSHNDVYLDMAVVEPNLEVRVFDELLVNKMMDIHNFRHNNHEALEPLTKLFENTPSKGCSNIAPVSGNLKLVNTKSNEKVYVLDPNKPSLIPIIYITDGNDVLYGKNIKRGSILSPNDINLSNYLDHNDFNKLIEIFITKVQKMYDSQGVDVNSKHIEMILRLMTNWVLITKSKVRDILEGEEIDWRLIQNYHKNYGDNKTVNFKRILHSINNVASNGSTLFSNIAFQGSIKSLVKAMLVSKYQKLGIKDNIMFGKLTEIGTGFVRKRSEPIPSSPS</sequence>
<keyword evidence="4" id="KW-0479">Metal-binding</keyword>
<evidence type="ECO:0000256" key="5">
    <source>
        <dbReference type="ARBA" id="ARBA00023163"/>
    </source>
</evidence>
<gene>
    <name evidence="9" type="primary">rpoC</name>
    <name evidence="9" type="ORF">MAGCAS_110</name>
</gene>
<evidence type="ECO:0000256" key="7">
    <source>
        <dbReference type="RuleBase" id="RU004279"/>
    </source>
</evidence>
<dbReference type="Pfam" id="PF04997">
    <property type="entry name" value="RNA_pol_Rpb1_1"/>
    <property type="match status" value="1"/>
</dbReference>
<keyword evidence="2 7" id="KW-0808">Transferase</keyword>
<accession>A0ABX4MFW2</accession>
<dbReference type="Gene3D" id="4.10.860.120">
    <property type="entry name" value="RNA polymerase II, clamp domain"/>
    <property type="match status" value="1"/>
</dbReference>
<keyword evidence="1 7" id="KW-0240">DNA-directed RNA polymerase</keyword>
<dbReference type="SMART" id="SM00663">
    <property type="entry name" value="RPOLA_N"/>
    <property type="match status" value="1"/>
</dbReference>
<dbReference type="Proteomes" id="UP000229707">
    <property type="component" value="Unassembled WGS sequence"/>
</dbReference>
<dbReference type="Pfam" id="PF00623">
    <property type="entry name" value="RNA_pol_Rpb1_2"/>
    <property type="match status" value="2"/>
</dbReference>
<dbReference type="InterPro" id="IPR007080">
    <property type="entry name" value="RNA_pol_Rpb1_1"/>
</dbReference>
<protein>
    <recommendedName>
        <fullName evidence="7">DNA-directed RNA polymerase subunit</fullName>
        <ecNumber evidence="7">2.7.7.6</ecNumber>
    </recommendedName>
</protein>
<dbReference type="PANTHER" id="PTHR19376">
    <property type="entry name" value="DNA-DIRECTED RNA POLYMERASE"/>
    <property type="match status" value="1"/>
</dbReference>
<reference evidence="9" key="1">
    <citation type="submission" date="2017-09" db="EMBL/GenBank/DDBJ databases">
        <authorList>
            <person name="Campbell M.A."/>
            <person name="Lukasik P."/>
            <person name="Simon C."/>
            <person name="McCutcheon J.P."/>
        </authorList>
    </citation>
    <scope>NUCLEOTIDE SEQUENCE [LARGE SCALE GENOMIC DNA]</scope>
    <source>
        <strain evidence="9">MAGCAS</strain>
    </source>
</reference>
<evidence type="ECO:0000313" key="9">
    <source>
        <dbReference type="EMBL" id="PIM95069.1"/>
    </source>
</evidence>
<dbReference type="EC" id="2.7.7.6" evidence="7"/>
<dbReference type="Pfam" id="PF04983">
    <property type="entry name" value="RNA_pol_Rpb1_3"/>
    <property type="match status" value="1"/>
</dbReference>
<dbReference type="Gene3D" id="2.40.40.20">
    <property type="match status" value="1"/>
</dbReference>
<comment type="caution">
    <text evidence="9">The sequence shown here is derived from an EMBL/GenBank/DDBJ whole genome shotgun (WGS) entry which is preliminary data.</text>
</comment>
<evidence type="ECO:0000256" key="6">
    <source>
        <dbReference type="ARBA" id="ARBA00048552"/>
    </source>
</evidence>
<comment type="similarity">
    <text evidence="7">Belongs to the RNA polymerase beta' chain family.</text>
</comment>
<feature type="domain" description="RNA polymerase N-terminal" evidence="8">
    <location>
        <begin position="199"/>
        <end position="482"/>
    </location>
</feature>
<dbReference type="InterPro" id="IPR044893">
    <property type="entry name" value="RNA_pol_Rpb1_clamp_domain"/>
</dbReference>
<keyword evidence="3 7" id="KW-0548">Nucleotidyltransferase</keyword>
<comment type="function">
    <text evidence="7">DNA-dependent RNA polymerase catalyzes the transcription of DNA into RNA using the four ribonucleoside triphosphates as substrates.</text>
</comment>
<dbReference type="PANTHER" id="PTHR19376:SF54">
    <property type="entry name" value="DNA-DIRECTED RNA POLYMERASE SUBUNIT BETA"/>
    <property type="match status" value="1"/>
</dbReference>
<keyword evidence="10" id="KW-1185">Reference proteome</keyword>
<dbReference type="GO" id="GO:0000428">
    <property type="term" value="C:DNA-directed RNA polymerase complex"/>
    <property type="evidence" value="ECO:0007669"/>
    <property type="project" value="UniProtKB-KW"/>
</dbReference>
<evidence type="ECO:0000256" key="3">
    <source>
        <dbReference type="ARBA" id="ARBA00022695"/>
    </source>
</evidence>
<dbReference type="Gene3D" id="1.10.274.100">
    <property type="entry name" value="RNA polymerase Rpb1, domain 3"/>
    <property type="match status" value="2"/>
</dbReference>
<dbReference type="EMBL" id="NXGL01000013">
    <property type="protein sequence ID" value="PIM95069.1"/>
    <property type="molecule type" value="Genomic_DNA"/>
</dbReference>
<evidence type="ECO:0000256" key="1">
    <source>
        <dbReference type="ARBA" id="ARBA00022478"/>
    </source>
</evidence>
<dbReference type="InterPro" id="IPR007081">
    <property type="entry name" value="RNA_pol_Rpb1_5"/>
</dbReference>
<dbReference type="InterPro" id="IPR038120">
    <property type="entry name" value="Rpb1_funnel_sf"/>
</dbReference>
<organism evidence="9 10">
    <name type="scientific">Candidatus Hodgkinia cicadicola</name>
    <dbReference type="NCBI Taxonomy" id="573658"/>
    <lineage>
        <taxon>Bacteria</taxon>
        <taxon>Pseudomonadati</taxon>
        <taxon>Pseudomonadota</taxon>
        <taxon>Alphaproteobacteria</taxon>
        <taxon>Hyphomicrobiales</taxon>
        <taxon>Candidatus Hodgkinia</taxon>
    </lineage>
</organism>
<dbReference type="InterPro" id="IPR045867">
    <property type="entry name" value="DNA-dir_RpoC_beta_prime"/>
</dbReference>
<dbReference type="InterPro" id="IPR006592">
    <property type="entry name" value="RNA_pol_N"/>
</dbReference>
<evidence type="ECO:0000256" key="4">
    <source>
        <dbReference type="ARBA" id="ARBA00022723"/>
    </source>
</evidence>
<dbReference type="Pfam" id="PF04998">
    <property type="entry name" value="RNA_pol_Rpb1_5"/>
    <property type="match status" value="1"/>
</dbReference>
<dbReference type="GO" id="GO:0003899">
    <property type="term" value="F:DNA-directed RNA polymerase activity"/>
    <property type="evidence" value="ECO:0007669"/>
    <property type="project" value="UniProtKB-EC"/>
</dbReference>
<evidence type="ECO:0000259" key="8">
    <source>
        <dbReference type="SMART" id="SM00663"/>
    </source>
</evidence>